<dbReference type="EMBL" id="JBHSLW010000039">
    <property type="protein sequence ID" value="MFC5422466.1"/>
    <property type="molecule type" value="Genomic_DNA"/>
</dbReference>
<proteinExistence type="predicted"/>
<dbReference type="Proteomes" id="UP001596053">
    <property type="component" value="Unassembled WGS sequence"/>
</dbReference>
<sequence>MTTTTMTIRLPEEVKDKLGRLAQATRRTPSFLAGEAIAAYVAREAAIVEGIEQGIDDLKAGRLVEHETAMARISGSIDKAGNGKR</sequence>
<reference evidence="2" key="1">
    <citation type="journal article" date="2019" name="Int. J. Syst. Evol. Microbiol.">
        <title>The Global Catalogue of Microorganisms (GCM) 10K type strain sequencing project: providing services to taxonomists for standard genome sequencing and annotation.</title>
        <authorList>
            <consortium name="The Broad Institute Genomics Platform"/>
            <consortium name="The Broad Institute Genome Sequencing Center for Infectious Disease"/>
            <person name="Wu L."/>
            <person name="Ma J."/>
        </authorList>
    </citation>
    <scope>NUCLEOTIDE SEQUENCE [LARGE SCALE GENOMIC DNA]</scope>
    <source>
        <strain evidence="2">NCAIM B.01391</strain>
    </source>
</reference>
<evidence type="ECO:0000313" key="2">
    <source>
        <dbReference type="Proteomes" id="UP001596053"/>
    </source>
</evidence>
<organism evidence="1 2">
    <name type="scientific">Bosea eneae</name>
    <dbReference type="NCBI Taxonomy" id="151454"/>
    <lineage>
        <taxon>Bacteria</taxon>
        <taxon>Pseudomonadati</taxon>
        <taxon>Pseudomonadota</taxon>
        <taxon>Alphaproteobacteria</taxon>
        <taxon>Hyphomicrobiales</taxon>
        <taxon>Boseaceae</taxon>
        <taxon>Bosea</taxon>
    </lineage>
</organism>
<keyword evidence="2" id="KW-1185">Reference proteome</keyword>
<name>A0ABW0IZG7_9HYPH</name>
<dbReference type="SUPFAM" id="SSF47598">
    <property type="entry name" value="Ribbon-helix-helix"/>
    <property type="match status" value="1"/>
</dbReference>
<accession>A0ABW0IZG7</accession>
<dbReference type="CDD" id="cd22233">
    <property type="entry name" value="RHH_CopAso-like"/>
    <property type="match status" value="1"/>
</dbReference>
<dbReference type="InterPro" id="IPR010985">
    <property type="entry name" value="Ribbon_hlx_hlx"/>
</dbReference>
<dbReference type="RefSeq" id="WP_092158675.1">
    <property type="nucleotide sequence ID" value="NZ_JBHSLW010000039.1"/>
</dbReference>
<protein>
    <submittedName>
        <fullName evidence="1">CopG family ribbon-helix-helix protein</fullName>
    </submittedName>
</protein>
<comment type="caution">
    <text evidence="1">The sequence shown here is derived from an EMBL/GenBank/DDBJ whole genome shotgun (WGS) entry which is preliminary data.</text>
</comment>
<evidence type="ECO:0000313" key="1">
    <source>
        <dbReference type="EMBL" id="MFC5422466.1"/>
    </source>
</evidence>
<gene>
    <name evidence="1" type="ORF">ACFPOB_23145</name>
</gene>